<feature type="transmembrane region" description="Helical" evidence="1">
    <location>
        <begin position="55"/>
        <end position="75"/>
    </location>
</feature>
<accession>A0ABU9ANR3</accession>
<evidence type="ECO:0000313" key="2">
    <source>
        <dbReference type="EMBL" id="MEK7948995.1"/>
    </source>
</evidence>
<dbReference type="EMBL" id="JBBUKT010000001">
    <property type="protein sequence ID" value="MEK7948995.1"/>
    <property type="molecule type" value="Genomic_DNA"/>
</dbReference>
<protein>
    <submittedName>
        <fullName evidence="2">Uncharacterized protein</fullName>
    </submittedName>
</protein>
<dbReference type="Proteomes" id="UP001371305">
    <property type="component" value="Unassembled WGS sequence"/>
</dbReference>
<feature type="transmembrane region" description="Helical" evidence="1">
    <location>
        <begin position="25"/>
        <end position="49"/>
    </location>
</feature>
<sequence length="149" mass="16931">MPSRPVADSVSRARSIHDKRPFQRAIFFTLLHYLCIIAFITCAVILFLHPEPMTMAKPLIASAIAVAVSWLISYLRRRSARCPLCKGSSLLDSGAAKHAKAYRLRPFNYGTTAVLGILFLNRFRCMYCGTPYDLQKRSAVERRREQSNH</sequence>
<comment type="caution">
    <text evidence="2">The sequence shown here is derived from an EMBL/GenBank/DDBJ whole genome shotgun (WGS) entry which is preliminary data.</text>
</comment>
<keyword evidence="1" id="KW-0812">Transmembrane</keyword>
<gene>
    <name evidence="2" type="ORF">WKV53_00730</name>
</gene>
<organism evidence="2 3">
    <name type="scientific">Luteolibacter soli</name>
    <dbReference type="NCBI Taxonomy" id="3135280"/>
    <lineage>
        <taxon>Bacteria</taxon>
        <taxon>Pseudomonadati</taxon>
        <taxon>Verrucomicrobiota</taxon>
        <taxon>Verrucomicrobiia</taxon>
        <taxon>Verrucomicrobiales</taxon>
        <taxon>Verrucomicrobiaceae</taxon>
        <taxon>Luteolibacter</taxon>
    </lineage>
</organism>
<evidence type="ECO:0000313" key="3">
    <source>
        <dbReference type="Proteomes" id="UP001371305"/>
    </source>
</evidence>
<proteinExistence type="predicted"/>
<dbReference type="RefSeq" id="WP_341402356.1">
    <property type="nucleotide sequence ID" value="NZ_JBBUKT010000001.1"/>
</dbReference>
<keyword evidence="3" id="KW-1185">Reference proteome</keyword>
<name>A0ABU9ANR3_9BACT</name>
<keyword evidence="1" id="KW-0472">Membrane</keyword>
<reference evidence="2 3" key="1">
    <citation type="submission" date="2024-04" db="EMBL/GenBank/DDBJ databases">
        <title>Luteolibacter sp. isolated from soil.</title>
        <authorList>
            <person name="An J."/>
        </authorList>
    </citation>
    <scope>NUCLEOTIDE SEQUENCE [LARGE SCALE GENOMIC DNA]</scope>
    <source>
        <strain evidence="2 3">Y139</strain>
    </source>
</reference>
<keyword evidence="1" id="KW-1133">Transmembrane helix</keyword>
<evidence type="ECO:0000256" key="1">
    <source>
        <dbReference type="SAM" id="Phobius"/>
    </source>
</evidence>